<dbReference type="GO" id="GO:0016746">
    <property type="term" value="F:acyltransferase activity"/>
    <property type="evidence" value="ECO:0007669"/>
    <property type="project" value="UniProtKB-KW"/>
</dbReference>
<comment type="caution">
    <text evidence="3">The sequence shown here is derived from an EMBL/GenBank/DDBJ whole genome shotgun (WGS) entry which is preliminary data.</text>
</comment>
<dbReference type="Pfam" id="PF00561">
    <property type="entry name" value="Abhydrolase_1"/>
    <property type="match status" value="1"/>
</dbReference>
<dbReference type="Gene3D" id="3.40.30.10">
    <property type="entry name" value="Glutaredoxin"/>
    <property type="match status" value="1"/>
</dbReference>
<evidence type="ECO:0000259" key="2">
    <source>
        <dbReference type="PROSITE" id="PS50126"/>
    </source>
</evidence>
<dbReference type="Gene3D" id="2.30.42.10">
    <property type="match status" value="1"/>
</dbReference>
<gene>
    <name evidence="3" type="ORF">C1SCF055_LOCUS21683</name>
</gene>
<keyword evidence="4" id="KW-0012">Acyltransferase</keyword>
<dbReference type="InterPro" id="IPR001478">
    <property type="entry name" value="PDZ"/>
</dbReference>
<dbReference type="Gene3D" id="3.40.50.1820">
    <property type="entry name" value="alpha/beta hydrolase"/>
    <property type="match status" value="1"/>
</dbReference>
<dbReference type="SUPFAM" id="SSF52833">
    <property type="entry name" value="Thioredoxin-like"/>
    <property type="match status" value="1"/>
</dbReference>
<evidence type="ECO:0000259" key="1">
    <source>
        <dbReference type="PROSITE" id="PS50106"/>
    </source>
</evidence>
<evidence type="ECO:0000313" key="5">
    <source>
        <dbReference type="Proteomes" id="UP001152797"/>
    </source>
</evidence>
<dbReference type="SUPFAM" id="SSF53474">
    <property type="entry name" value="alpha/beta-Hydrolases"/>
    <property type="match status" value="1"/>
</dbReference>
<dbReference type="PROSITE" id="PS50106">
    <property type="entry name" value="PDZ"/>
    <property type="match status" value="1"/>
</dbReference>
<dbReference type="PROSITE" id="PS50126">
    <property type="entry name" value="S1"/>
    <property type="match status" value="1"/>
</dbReference>
<dbReference type="PANTHER" id="PTHR14374">
    <property type="entry name" value="FOIE GRAS"/>
    <property type="match status" value="1"/>
</dbReference>
<dbReference type="Proteomes" id="UP001152797">
    <property type="component" value="Unassembled WGS sequence"/>
</dbReference>
<keyword evidence="4" id="KW-0808">Transferase</keyword>
<dbReference type="PANTHER" id="PTHR14374:SF0">
    <property type="entry name" value="TRAFFICKING PROTEIN PARTICLE COMPLEX SUBUNIT 11"/>
    <property type="match status" value="1"/>
</dbReference>
<reference evidence="3" key="1">
    <citation type="submission" date="2022-10" db="EMBL/GenBank/DDBJ databases">
        <authorList>
            <person name="Chen Y."/>
            <person name="Dougan E. K."/>
            <person name="Chan C."/>
            <person name="Rhodes N."/>
            <person name="Thang M."/>
        </authorList>
    </citation>
    <scope>NUCLEOTIDE SEQUENCE</scope>
</reference>
<feature type="domain" description="PDZ" evidence="1">
    <location>
        <begin position="470"/>
        <end position="521"/>
    </location>
</feature>
<dbReference type="SUPFAM" id="SSF50156">
    <property type="entry name" value="PDZ domain-like"/>
    <property type="match status" value="1"/>
</dbReference>
<dbReference type="InterPro" id="IPR029058">
    <property type="entry name" value="AB_hydrolase_fold"/>
</dbReference>
<dbReference type="InterPro" id="IPR003029">
    <property type="entry name" value="S1_domain"/>
</dbReference>
<feature type="domain" description="S1 motif" evidence="2">
    <location>
        <begin position="224"/>
        <end position="292"/>
    </location>
</feature>
<dbReference type="InterPro" id="IPR036034">
    <property type="entry name" value="PDZ_sf"/>
</dbReference>
<dbReference type="EMBL" id="CAMXCT020002031">
    <property type="protein sequence ID" value="CAL1148458.1"/>
    <property type="molecule type" value="Genomic_DNA"/>
</dbReference>
<dbReference type="InterPro" id="IPR002109">
    <property type="entry name" value="Glutaredoxin"/>
</dbReference>
<protein>
    <submittedName>
        <fullName evidence="4">Acyltransferase-like protein, chloroplastic</fullName>
    </submittedName>
</protein>
<dbReference type="PROSITE" id="PS51354">
    <property type="entry name" value="GLUTAREDOXIN_2"/>
    <property type="match status" value="1"/>
</dbReference>
<keyword evidence="5" id="KW-1185">Reference proteome</keyword>
<proteinExistence type="predicted"/>
<sequence>MPWSSAGHQWRWTEQHRIHKGADARRFHRLQRSFFAGLPALGACHGGGARFRRRQCARGSCLRSGDVVEVNWDDVWWPCDVLQAHMDSCTVKYHDGGDVEDTVEVAERVRRPQKRYVERDSVVEVLCEGLWCRGRVRSVEENSCAIDFFDGETREAVPLCELRAPRSDVVGRFMEAEVSPHDWRECEVLEAAGGRFQVRFLDGEEREVTKVRESPVPVYMLYVGQGCQGLVTRIEDDGEVLCDIGAEEVARIPARLLGQGAAMREDIDLGQVLDLWILGVDPSRRRILVTPRGLGAATTATSSAENSERKRRFCEYILRGVSGPLERADRIKELKVHQVPRWADLRSTIPDAESTESGILLRPPKMNTRCPSIRILAVLYPAQQRSATRIKRTATSVTGGSQAAWVILVWFFGCSGLLVLNARLSERPPRLRISHVDEKTGLTWTKGLGSGESSAYDTEAGQNAELGHVQIIMDQLPKSRLGINLVHNQVTVSRVVVREAFNAGWRVGDVILEVDGKQVRSNKAVQRAVRQALLQKKLPLSFKAKGKGVRRWAVPDGSRGMLQLTKDGRAFDAEGTTIGPWSFRRQDREHLVPMLDIVKGVLQEFRVVLFLEGPLTEPKTRLSRRVVQRLDALGLPFKAIDCSNEKSNPSIRKIAKELSGEVLPQLFINGTHVAGGRAIMVALEDKLPEKNSSGLNFCWRLAAASAVAFLCRRPDVRHAKLAAKGSSTLAATAKTVDAKVFSRSAEKALDGREGNVFTEPEMFMEVLEHLNQTHSQKGPVYFERVSRAADEKKDIVLYVPGIDFSGAFAAPQFRGLAADFELWRCWVKPGCRESFYEMARQLEAWLESHENRKVVLLGESFGGLLSLAVALRLGREKLKGLVLVNPATSFDRTVWPLLGRVLAAVPNEPGNLPPMGSHKDLNELFEDIQSRATLSPYPYLAGSALTGTVADSTQWLGDVAVMEVPRDPENLAQLLPPETVKFRLRHWLRDGCEWVPWPCQQRAAAPPGRVLWRRDEKLWDDRQIGMELSLDVSEDQVLVNFPQDTDGFYWHHHLLLHRVAGGVWLWLSPDYEIVRHDLGAIPHRIIERRSPFPADIADEIYAHDPIGKSTLSAFKRQAKVQAAILGDGDIDYSEAYEWVIREPQHPKFGVGADVGLINNGATGLAFSTKGVIIDQGEEIYVERVLVNDLEDWRKRKTLEGGDDRLLGLSGALVVRVVAAMEEYPREVQGHPLLLASLVGATSLHPQLTEALHDAAVNACKQRRFKYLSSSYDMRILPAKRGGRDSPNYRWEGVLKRSWLEKMCGSIPAVLVLCIDWSQELSQAEQEESQALHYLQHARRQAKERDLRLVLFVVLHPKSADPEAATRSLHEGAGGLVMAMGLEDLKAKAPSLERLIYQNAISFYADEAWAPKVPNMPMQVAMQVRTNFKVAFLNEFRKDARGALTAYVKAYELLLKATETGNWGNWGNQRIWWA</sequence>
<accession>A0A9P1CQ18</accession>
<dbReference type="Pfam" id="PF00462">
    <property type="entry name" value="Glutaredoxin"/>
    <property type="match status" value="1"/>
</dbReference>
<dbReference type="GO" id="GO:0003676">
    <property type="term" value="F:nucleic acid binding"/>
    <property type="evidence" value="ECO:0007669"/>
    <property type="project" value="InterPro"/>
</dbReference>
<reference evidence="4 5" key="2">
    <citation type="submission" date="2024-05" db="EMBL/GenBank/DDBJ databases">
        <authorList>
            <person name="Chen Y."/>
            <person name="Shah S."/>
            <person name="Dougan E. K."/>
            <person name="Thang M."/>
            <person name="Chan C."/>
        </authorList>
    </citation>
    <scope>NUCLEOTIDE SEQUENCE [LARGE SCALE GENOMIC DNA]</scope>
</reference>
<dbReference type="InterPro" id="IPR036249">
    <property type="entry name" value="Thioredoxin-like_sf"/>
</dbReference>
<dbReference type="InterPro" id="IPR000073">
    <property type="entry name" value="AB_hydrolase_1"/>
</dbReference>
<dbReference type="OrthoDB" id="6278596at2759"/>
<evidence type="ECO:0000313" key="3">
    <source>
        <dbReference type="EMBL" id="CAI3995083.1"/>
    </source>
</evidence>
<name>A0A9P1CQ18_9DINO</name>
<organism evidence="3">
    <name type="scientific">Cladocopium goreaui</name>
    <dbReference type="NCBI Taxonomy" id="2562237"/>
    <lineage>
        <taxon>Eukaryota</taxon>
        <taxon>Sar</taxon>
        <taxon>Alveolata</taxon>
        <taxon>Dinophyceae</taxon>
        <taxon>Suessiales</taxon>
        <taxon>Symbiodiniaceae</taxon>
        <taxon>Cladocopium</taxon>
    </lineage>
</organism>
<evidence type="ECO:0000313" key="4">
    <source>
        <dbReference type="EMBL" id="CAL4782395.1"/>
    </source>
</evidence>
<dbReference type="EMBL" id="CAMXCT030002031">
    <property type="protein sequence ID" value="CAL4782395.1"/>
    <property type="molecule type" value="Genomic_DNA"/>
</dbReference>
<dbReference type="EMBL" id="CAMXCT010002031">
    <property type="protein sequence ID" value="CAI3995083.1"/>
    <property type="molecule type" value="Genomic_DNA"/>
</dbReference>